<proteinExistence type="inferred from homology"/>
<protein>
    <submittedName>
        <fullName evidence="7">GntR family transcriptional regulator</fullName>
    </submittedName>
</protein>
<dbReference type="Pfam" id="PF00392">
    <property type="entry name" value="GntR"/>
    <property type="match status" value="1"/>
</dbReference>
<dbReference type="InterPro" id="IPR051446">
    <property type="entry name" value="HTH_trans_reg/aminotransferase"/>
</dbReference>
<dbReference type="GO" id="GO:0003700">
    <property type="term" value="F:DNA-binding transcription factor activity"/>
    <property type="evidence" value="ECO:0007669"/>
    <property type="project" value="InterPro"/>
</dbReference>
<evidence type="ECO:0000313" key="7">
    <source>
        <dbReference type="EMBL" id="PWE53243.1"/>
    </source>
</evidence>
<accession>A0A2U2DIW2</accession>
<dbReference type="InterPro" id="IPR036390">
    <property type="entry name" value="WH_DNA-bd_sf"/>
</dbReference>
<dbReference type="RefSeq" id="WP_109461285.1">
    <property type="nucleotide sequence ID" value="NZ_QFBC01000017.1"/>
</dbReference>
<dbReference type="InterPro" id="IPR015421">
    <property type="entry name" value="PyrdxlP-dep_Trfase_major"/>
</dbReference>
<dbReference type="CDD" id="cd00609">
    <property type="entry name" value="AAT_like"/>
    <property type="match status" value="1"/>
</dbReference>
<dbReference type="Gene3D" id="1.10.10.10">
    <property type="entry name" value="Winged helix-like DNA-binding domain superfamily/Winged helix DNA-binding domain"/>
    <property type="match status" value="1"/>
</dbReference>
<dbReference type="InterPro" id="IPR015424">
    <property type="entry name" value="PyrdxlP-dep_Trfase"/>
</dbReference>
<comment type="similarity">
    <text evidence="1">In the C-terminal section; belongs to the class-I pyridoxal-phosphate-dependent aminotransferase family.</text>
</comment>
<dbReference type="InterPro" id="IPR004839">
    <property type="entry name" value="Aminotransferase_I/II_large"/>
</dbReference>
<keyword evidence="3" id="KW-0805">Transcription regulation</keyword>
<reference evidence="7 8" key="1">
    <citation type="submission" date="2018-05" db="EMBL/GenBank/DDBJ databases">
        <title>The draft genome of strain NS-104.</title>
        <authorList>
            <person name="Hang P."/>
            <person name="Jiang J."/>
        </authorList>
    </citation>
    <scope>NUCLEOTIDE SEQUENCE [LARGE SCALE GENOMIC DNA]</scope>
    <source>
        <strain evidence="7 8">NS-104</strain>
    </source>
</reference>
<comment type="caution">
    <text evidence="7">The sequence shown here is derived from an EMBL/GenBank/DDBJ whole genome shotgun (WGS) entry which is preliminary data.</text>
</comment>
<keyword evidence="2" id="KW-0663">Pyridoxal phosphate</keyword>
<dbReference type="PANTHER" id="PTHR46577">
    <property type="entry name" value="HTH-TYPE TRANSCRIPTIONAL REGULATORY PROTEIN GABR"/>
    <property type="match status" value="1"/>
</dbReference>
<keyword evidence="5" id="KW-0804">Transcription</keyword>
<dbReference type="InterPro" id="IPR036388">
    <property type="entry name" value="WH-like_DNA-bd_sf"/>
</dbReference>
<keyword evidence="4" id="KW-0238">DNA-binding</keyword>
<dbReference type="Pfam" id="PF00155">
    <property type="entry name" value="Aminotran_1_2"/>
    <property type="match status" value="1"/>
</dbReference>
<gene>
    <name evidence="7" type="ORF">DEM27_26620</name>
</gene>
<dbReference type="PANTHER" id="PTHR46577:SF2">
    <property type="entry name" value="TRANSCRIPTIONAL REGULATORY PROTEIN"/>
    <property type="match status" value="1"/>
</dbReference>
<evidence type="ECO:0000256" key="2">
    <source>
        <dbReference type="ARBA" id="ARBA00022898"/>
    </source>
</evidence>
<dbReference type="SUPFAM" id="SSF46785">
    <property type="entry name" value="Winged helix' DNA-binding domain"/>
    <property type="match status" value="1"/>
</dbReference>
<keyword evidence="8" id="KW-1185">Reference proteome</keyword>
<dbReference type="Proteomes" id="UP000245252">
    <property type="component" value="Unassembled WGS sequence"/>
</dbReference>
<evidence type="ECO:0000256" key="1">
    <source>
        <dbReference type="ARBA" id="ARBA00005384"/>
    </source>
</evidence>
<dbReference type="GO" id="GO:0030170">
    <property type="term" value="F:pyridoxal phosphate binding"/>
    <property type="evidence" value="ECO:0007669"/>
    <property type="project" value="InterPro"/>
</dbReference>
<evidence type="ECO:0000256" key="5">
    <source>
        <dbReference type="ARBA" id="ARBA00023163"/>
    </source>
</evidence>
<dbReference type="PROSITE" id="PS50949">
    <property type="entry name" value="HTH_GNTR"/>
    <property type="match status" value="1"/>
</dbReference>
<dbReference type="SMART" id="SM00345">
    <property type="entry name" value="HTH_GNTR"/>
    <property type="match status" value="1"/>
</dbReference>
<dbReference type="AlphaFoldDB" id="A0A2U2DIW2"/>
<dbReference type="OrthoDB" id="9802328at2"/>
<evidence type="ECO:0000313" key="8">
    <source>
        <dbReference type="Proteomes" id="UP000245252"/>
    </source>
</evidence>
<feature type="domain" description="HTH gntR-type" evidence="6">
    <location>
        <begin position="12"/>
        <end position="80"/>
    </location>
</feature>
<dbReference type="CDD" id="cd07377">
    <property type="entry name" value="WHTH_GntR"/>
    <property type="match status" value="1"/>
</dbReference>
<dbReference type="GO" id="GO:0003677">
    <property type="term" value="F:DNA binding"/>
    <property type="evidence" value="ECO:0007669"/>
    <property type="project" value="UniProtKB-KW"/>
</dbReference>
<dbReference type="SUPFAM" id="SSF53383">
    <property type="entry name" value="PLP-dependent transferases"/>
    <property type="match status" value="1"/>
</dbReference>
<dbReference type="InterPro" id="IPR015422">
    <property type="entry name" value="PyrdxlP-dep_Trfase_small"/>
</dbReference>
<evidence type="ECO:0000256" key="4">
    <source>
        <dbReference type="ARBA" id="ARBA00023125"/>
    </source>
</evidence>
<name>A0A2U2DIW2_9HYPH</name>
<dbReference type="InterPro" id="IPR000524">
    <property type="entry name" value="Tscrpt_reg_HTH_GntR"/>
</dbReference>
<sequence>MTEEGEAAISPATRIDRVMTAIRGRIVDRSLMPGSRLPSVRAQSKAMGVSVSTVVEAYERLAAEGVIRSRPGSGFYVSGSAAPLALAEIAPRRERNVDPLWISRQSLEAEGDVLKPGCGWLPASWMFDTGIRRALRTLSRAENAELADYGTPLGHAGLRQILARRLAAHGVDVHTGQVLLTESGTQAIDLVCRLLLEPGDTVLVDDPCYFNFHALLKAHRAKAVGVHYTPSGPDLDAFTTALQLHKPRLYITNSAIHNPTGAVLSPVTAHRLLKLAEEADLLIVEDDIFADFEEAPAPRLSAFDGLSRVIQIGSFSKTLSAAIRCGYIAAREDWIDKLADLKIATSFGGARLAASILALALTDGSYRKHMETVRRRLGEARTTTATRLARLGIEPWLRPGAGMFLWCRLPGETDATELARRCLDDGVVLAPGNAFSLSQTARSFMRFNVAQSADERVFRSLEAALHH</sequence>
<dbReference type="Gene3D" id="3.40.640.10">
    <property type="entry name" value="Type I PLP-dependent aspartate aminotransferase-like (Major domain)"/>
    <property type="match status" value="1"/>
</dbReference>
<dbReference type="EMBL" id="QFBC01000017">
    <property type="protein sequence ID" value="PWE53243.1"/>
    <property type="molecule type" value="Genomic_DNA"/>
</dbReference>
<organism evidence="7 8">
    <name type="scientific">Metarhizobium album</name>
    <dbReference type="NCBI Taxonomy" id="2182425"/>
    <lineage>
        <taxon>Bacteria</taxon>
        <taxon>Pseudomonadati</taxon>
        <taxon>Pseudomonadota</taxon>
        <taxon>Alphaproteobacteria</taxon>
        <taxon>Hyphomicrobiales</taxon>
        <taxon>Rhizobiaceae</taxon>
        <taxon>Metarhizobium</taxon>
    </lineage>
</organism>
<evidence type="ECO:0000256" key="3">
    <source>
        <dbReference type="ARBA" id="ARBA00023015"/>
    </source>
</evidence>
<evidence type="ECO:0000259" key="6">
    <source>
        <dbReference type="PROSITE" id="PS50949"/>
    </source>
</evidence>
<dbReference type="Gene3D" id="3.90.1150.10">
    <property type="entry name" value="Aspartate Aminotransferase, domain 1"/>
    <property type="match status" value="1"/>
</dbReference>